<dbReference type="SMART" id="SM00318">
    <property type="entry name" value="SNc"/>
    <property type="match status" value="1"/>
</dbReference>
<dbReference type="PANTHER" id="PTHR12302">
    <property type="entry name" value="EBNA2 BINDING PROTEIN P100"/>
    <property type="match status" value="1"/>
</dbReference>
<dbReference type="PANTHER" id="PTHR12302:SF3">
    <property type="entry name" value="SERINE_THREONINE-PROTEIN KINASE 31"/>
    <property type="match status" value="1"/>
</dbReference>
<feature type="compositionally biased region" description="Low complexity" evidence="4">
    <location>
        <begin position="61"/>
        <end position="74"/>
    </location>
</feature>
<evidence type="ECO:0000256" key="4">
    <source>
        <dbReference type="SAM" id="MobiDB-lite"/>
    </source>
</evidence>
<dbReference type="Gene3D" id="2.40.50.90">
    <property type="match status" value="1"/>
</dbReference>
<keyword evidence="1" id="KW-0540">Nuclease</keyword>
<feature type="compositionally biased region" description="Low complexity" evidence="4">
    <location>
        <begin position="225"/>
        <end position="241"/>
    </location>
</feature>
<feature type="transmembrane region" description="Helical" evidence="5">
    <location>
        <begin position="37"/>
        <end position="56"/>
    </location>
</feature>
<dbReference type="EMBL" id="MFDZ01000052">
    <property type="protein sequence ID" value="OGE77422.1"/>
    <property type="molecule type" value="Genomic_DNA"/>
</dbReference>
<dbReference type="InterPro" id="IPR016071">
    <property type="entry name" value="Staphylococal_nuclease_OB-fold"/>
</dbReference>
<keyword evidence="5" id="KW-0472">Membrane</keyword>
<feature type="region of interest" description="Disordered" evidence="4">
    <location>
        <begin position="216"/>
        <end position="246"/>
    </location>
</feature>
<evidence type="ECO:0000313" key="8">
    <source>
        <dbReference type="Proteomes" id="UP000176578"/>
    </source>
</evidence>
<evidence type="ECO:0000313" key="7">
    <source>
        <dbReference type="EMBL" id="OGE77422.1"/>
    </source>
</evidence>
<dbReference type="AlphaFoldDB" id="A0A1F5NIT3"/>
<name>A0A1F5NIT3_9BACT</name>
<evidence type="ECO:0000256" key="2">
    <source>
        <dbReference type="ARBA" id="ARBA00022759"/>
    </source>
</evidence>
<dbReference type="Proteomes" id="UP000176578">
    <property type="component" value="Unassembled WGS sequence"/>
</dbReference>
<keyword evidence="3" id="KW-0378">Hydrolase</keyword>
<feature type="compositionally biased region" description="Polar residues" evidence="4">
    <location>
        <begin position="75"/>
        <end position="89"/>
    </location>
</feature>
<reference evidence="7 8" key="1">
    <citation type="journal article" date="2016" name="Nat. Commun.">
        <title>Thousands of microbial genomes shed light on interconnected biogeochemical processes in an aquifer system.</title>
        <authorList>
            <person name="Anantharaman K."/>
            <person name="Brown C.T."/>
            <person name="Hug L.A."/>
            <person name="Sharon I."/>
            <person name="Castelle C.J."/>
            <person name="Probst A.J."/>
            <person name="Thomas B.C."/>
            <person name="Singh A."/>
            <person name="Wilkins M.J."/>
            <person name="Karaoz U."/>
            <person name="Brodie E.L."/>
            <person name="Williams K.H."/>
            <person name="Hubbard S.S."/>
            <person name="Banfield J.F."/>
        </authorList>
    </citation>
    <scope>NUCLEOTIDE SEQUENCE [LARGE SCALE GENOMIC DNA]</scope>
</reference>
<dbReference type="InterPro" id="IPR035437">
    <property type="entry name" value="SNase_OB-fold_sf"/>
</dbReference>
<dbReference type="PROSITE" id="PS50830">
    <property type="entry name" value="TNASE_3"/>
    <property type="match status" value="1"/>
</dbReference>
<dbReference type="GO" id="GO:0004519">
    <property type="term" value="F:endonuclease activity"/>
    <property type="evidence" value="ECO:0007669"/>
    <property type="project" value="UniProtKB-KW"/>
</dbReference>
<keyword evidence="2" id="KW-0255">Endonuclease</keyword>
<protein>
    <recommendedName>
        <fullName evidence="6">TNase-like domain-containing protein</fullName>
    </recommendedName>
</protein>
<evidence type="ECO:0000256" key="3">
    <source>
        <dbReference type="ARBA" id="ARBA00022801"/>
    </source>
</evidence>
<feature type="region of interest" description="Disordered" evidence="4">
    <location>
        <begin position="61"/>
        <end position="89"/>
    </location>
</feature>
<accession>A0A1F5NIT3</accession>
<dbReference type="GO" id="GO:0016787">
    <property type="term" value="F:hydrolase activity"/>
    <property type="evidence" value="ECO:0007669"/>
    <property type="project" value="UniProtKB-KW"/>
</dbReference>
<dbReference type="Pfam" id="PF00565">
    <property type="entry name" value="SNase"/>
    <property type="match status" value="1"/>
</dbReference>
<comment type="caution">
    <text evidence="7">The sequence shown here is derived from an EMBL/GenBank/DDBJ whole genome shotgun (WGS) entry which is preliminary data.</text>
</comment>
<evidence type="ECO:0000256" key="1">
    <source>
        <dbReference type="ARBA" id="ARBA00022722"/>
    </source>
</evidence>
<evidence type="ECO:0000256" key="5">
    <source>
        <dbReference type="SAM" id="Phobius"/>
    </source>
</evidence>
<feature type="domain" description="TNase-like" evidence="6">
    <location>
        <begin position="93"/>
        <end position="221"/>
    </location>
</feature>
<dbReference type="SUPFAM" id="SSF50199">
    <property type="entry name" value="Staphylococcal nuclease"/>
    <property type="match status" value="1"/>
</dbReference>
<gene>
    <name evidence="7" type="ORF">A3J19_03180</name>
</gene>
<organism evidence="7 8">
    <name type="scientific">Candidatus Daviesbacteria bacterium RIFCSPLOWO2_02_FULL_41_8</name>
    <dbReference type="NCBI Taxonomy" id="1797798"/>
    <lineage>
        <taxon>Bacteria</taxon>
        <taxon>Candidatus Daviesiibacteriota</taxon>
    </lineage>
</organism>
<sequence>METFFVALFFLSILALIVGIVKPSLFSRIKIPTRKMVGIVFGGLILVSFIGIAITVEPTEQPQQVEQQNQEQPTAPISSPVSNQPVNNQPAVASDTYLVVRVIDGDTIEIEGGKKVRYIGIDTPETVDPRKPVQCFGVEASNKNKELVSGKRVRLEKDVSETDQYGRLLRYVYVGDTFVNLELVKQGYAYASSYPPDVKYQSQFTDAQRVAKEQNKGLWGSCQESTQTSTPAPTATPQQSPGGSGYSVPSCSSTDCDCGDFNSKAHAQWFYDSYDPNNTHRLDGSDKDGLVCETTNYSQ</sequence>
<feature type="transmembrane region" description="Helical" evidence="5">
    <location>
        <begin position="6"/>
        <end position="25"/>
    </location>
</feature>
<evidence type="ECO:0000259" key="6">
    <source>
        <dbReference type="PROSITE" id="PS50830"/>
    </source>
</evidence>
<keyword evidence="5" id="KW-1133">Transmembrane helix</keyword>
<keyword evidence="5" id="KW-0812">Transmembrane</keyword>
<proteinExistence type="predicted"/>